<evidence type="ECO:0000313" key="7">
    <source>
        <dbReference type="EMBL" id="MFH4975735.1"/>
    </source>
</evidence>
<dbReference type="SMART" id="SM00409">
    <property type="entry name" value="IG"/>
    <property type="match status" value="2"/>
</dbReference>
<keyword evidence="4" id="KW-1015">Disulfide bond</keyword>
<dbReference type="AlphaFoldDB" id="A0ABD6EHD7"/>
<name>A0ABD6EHD7_9BILA</name>
<dbReference type="SMART" id="SM00408">
    <property type="entry name" value="IGc2"/>
    <property type="match status" value="2"/>
</dbReference>
<protein>
    <recommendedName>
        <fullName evidence="9">Ig-like domain-containing protein</fullName>
    </recommendedName>
</protein>
<evidence type="ECO:0000259" key="6">
    <source>
        <dbReference type="SMART" id="SM00409"/>
    </source>
</evidence>
<dbReference type="CDD" id="cd00096">
    <property type="entry name" value="Ig"/>
    <property type="match status" value="1"/>
</dbReference>
<keyword evidence="3" id="KW-0597">Phosphoprotein</keyword>
<dbReference type="InterPro" id="IPR003598">
    <property type="entry name" value="Ig_sub2"/>
</dbReference>
<dbReference type="Gene3D" id="2.60.40.10">
    <property type="entry name" value="Immunoglobulins"/>
    <property type="match status" value="2"/>
</dbReference>
<dbReference type="InterPro" id="IPR013783">
    <property type="entry name" value="Ig-like_fold"/>
</dbReference>
<evidence type="ECO:0000256" key="3">
    <source>
        <dbReference type="ARBA" id="ARBA00022553"/>
    </source>
</evidence>
<dbReference type="InterPro" id="IPR003599">
    <property type="entry name" value="Ig_sub"/>
</dbReference>
<feature type="domain" description="Immunoglobulin subtype 2" evidence="5">
    <location>
        <begin position="328"/>
        <end position="395"/>
    </location>
</feature>
<dbReference type="InterPro" id="IPR052385">
    <property type="entry name" value="Obscurin/Obscurin-like_Reg"/>
</dbReference>
<evidence type="ECO:0000256" key="2">
    <source>
        <dbReference type="ARBA" id="ARBA00022490"/>
    </source>
</evidence>
<dbReference type="Pfam" id="PF07679">
    <property type="entry name" value="I-set"/>
    <property type="match status" value="2"/>
</dbReference>
<gene>
    <name evidence="7" type="ORF">AB6A40_002444</name>
</gene>
<evidence type="ECO:0000256" key="4">
    <source>
        <dbReference type="ARBA" id="ARBA00023157"/>
    </source>
</evidence>
<reference evidence="7 8" key="1">
    <citation type="submission" date="2024-08" db="EMBL/GenBank/DDBJ databases">
        <title>Gnathostoma spinigerum genome.</title>
        <authorList>
            <person name="Gonzalez-Bertolin B."/>
            <person name="Monzon S."/>
            <person name="Zaballos A."/>
            <person name="Jimenez P."/>
            <person name="Dekumyoy P."/>
            <person name="Varona S."/>
            <person name="Cuesta I."/>
            <person name="Sumanam S."/>
            <person name="Adisakwattana P."/>
            <person name="Gasser R.B."/>
            <person name="Hernandez-Gonzalez A."/>
            <person name="Young N.D."/>
            <person name="Perteguer M.J."/>
        </authorList>
    </citation>
    <scope>NUCLEOTIDE SEQUENCE [LARGE SCALE GENOMIC DNA]</scope>
    <source>
        <strain evidence="7">AL3</strain>
        <tissue evidence="7">Liver</tissue>
    </source>
</reference>
<feature type="domain" description="Immunoglobulin" evidence="6">
    <location>
        <begin position="322"/>
        <end position="406"/>
    </location>
</feature>
<dbReference type="InterPro" id="IPR013098">
    <property type="entry name" value="Ig_I-set"/>
</dbReference>
<feature type="domain" description="Immunoglobulin subtype 2" evidence="5">
    <location>
        <begin position="229"/>
        <end position="297"/>
    </location>
</feature>
<accession>A0ABD6EHD7</accession>
<comment type="subcellular location">
    <subcellularLocation>
        <location evidence="1">Cytoplasm</location>
    </subcellularLocation>
</comment>
<evidence type="ECO:0000256" key="1">
    <source>
        <dbReference type="ARBA" id="ARBA00004496"/>
    </source>
</evidence>
<comment type="caution">
    <text evidence="7">The sequence shown here is derived from an EMBL/GenBank/DDBJ whole genome shotgun (WGS) entry which is preliminary data.</text>
</comment>
<feature type="domain" description="Immunoglobulin" evidence="6">
    <location>
        <begin position="223"/>
        <end position="308"/>
    </location>
</feature>
<dbReference type="PANTHER" id="PTHR35971:SF5">
    <property type="entry name" value="OBSCURIN LIKE CYTOSKELETAL ADAPTOR 1"/>
    <property type="match status" value="1"/>
</dbReference>
<dbReference type="SUPFAM" id="SSF48726">
    <property type="entry name" value="Immunoglobulin"/>
    <property type="match status" value="2"/>
</dbReference>
<dbReference type="PANTHER" id="PTHR35971">
    <property type="entry name" value="SI:DKEY-31G6.6"/>
    <property type="match status" value="1"/>
</dbReference>
<evidence type="ECO:0008006" key="9">
    <source>
        <dbReference type="Google" id="ProtNLM"/>
    </source>
</evidence>
<evidence type="ECO:0000313" key="8">
    <source>
        <dbReference type="Proteomes" id="UP001608902"/>
    </source>
</evidence>
<dbReference type="Proteomes" id="UP001608902">
    <property type="component" value="Unassembled WGS sequence"/>
</dbReference>
<dbReference type="InterPro" id="IPR036179">
    <property type="entry name" value="Ig-like_dom_sf"/>
</dbReference>
<keyword evidence="2" id="KW-0963">Cytoplasm</keyword>
<keyword evidence="8" id="KW-1185">Reference proteome</keyword>
<organism evidence="7 8">
    <name type="scientific">Gnathostoma spinigerum</name>
    <dbReference type="NCBI Taxonomy" id="75299"/>
    <lineage>
        <taxon>Eukaryota</taxon>
        <taxon>Metazoa</taxon>
        <taxon>Ecdysozoa</taxon>
        <taxon>Nematoda</taxon>
        <taxon>Chromadorea</taxon>
        <taxon>Rhabditida</taxon>
        <taxon>Spirurina</taxon>
        <taxon>Gnathostomatomorpha</taxon>
        <taxon>Gnathostomatoidea</taxon>
        <taxon>Gnathostomatidae</taxon>
        <taxon>Gnathostoma</taxon>
    </lineage>
</organism>
<sequence>MLLKKLTTTFSNFQIDWTLRAKIELHVTQELKEQVDNLDVCFIVSDTPLEFARKRLVTALEHYDGSSPFVCIDNAISEVEKCATSAPGAMRQRSYPWLNGGYFHLLANAVICFMIEVRPARALARPDALKLPRCLQMSQASKKKLEHRLIRMISEPLNSYGSVPSLRPNLQTQRTFPPRNYFSLQKTPSIDSADGQSYCSEMSAADSDQCSGSATDLSLHMVKHWIEARTGDLVVINCDILCEDSTLKVKWYLGEKQVTSVGRFRITSSVGRHSLEIFDCEAFDSGEVICLAVASSGVCSDVAILNVHEEDIAGEEPSFIEPLTYEQTSNNELILRCVVAGFPMPYVVFHQKNQRIHLDSRTSLKRDNSAWTLTLRDCCKMDEGRYSVIARNRIGRALSHINVESSEDSGRNPSYSFVADV</sequence>
<dbReference type="EMBL" id="JBGFUD010001088">
    <property type="protein sequence ID" value="MFH4975735.1"/>
    <property type="molecule type" value="Genomic_DNA"/>
</dbReference>
<evidence type="ECO:0000259" key="5">
    <source>
        <dbReference type="SMART" id="SM00408"/>
    </source>
</evidence>
<proteinExistence type="predicted"/>
<dbReference type="GO" id="GO:0005737">
    <property type="term" value="C:cytoplasm"/>
    <property type="evidence" value="ECO:0007669"/>
    <property type="project" value="UniProtKB-SubCell"/>
</dbReference>